<accession>A0A919F4K1</accession>
<protein>
    <recommendedName>
        <fullName evidence="1">Polysaccharide pyruvyl transferase domain-containing protein</fullName>
    </recommendedName>
</protein>
<evidence type="ECO:0000259" key="1">
    <source>
        <dbReference type="Pfam" id="PF04230"/>
    </source>
</evidence>
<dbReference type="EMBL" id="BNBA01000001">
    <property type="protein sequence ID" value="GHH46889.1"/>
    <property type="molecule type" value="Genomic_DNA"/>
</dbReference>
<proteinExistence type="predicted"/>
<reference evidence="2" key="1">
    <citation type="journal article" date="2014" name="Int. J. Syst. Evol. Microbiol.">
        <title>Complete genome sequence of Corynebacterium casei LMG S-19264T (=DSM 44701T), isolated from a smear-ripened cheese.</title>
        <authorList>
            <consortium name="US DOE Joint Genome Institute (JGI-PGF)"/>
            <person name="Walter F."/>
            <person name="Albersmeier A."/>
            <person name="Kalinowski J."/>
            <person name="Ruckert C."/>
        </authorList>
    </citation>
    <scope>NUCLEOTIDE SEQUENCE</scope>
    <source>
        <strain evidence="2">JCM 13306</strain>
    </source>
</reference>
<dbReference type="RefSeq" id="WP_434028379.1">
    <property type="nucleotide sequence ID" value="NZ_BNBA01000001.1"/>
</dbReference>
<name>A0A919F4K1_9XANT</name>
<dbReference type="Proteomes" id="UP000623958">
    <property type="component" value="Unassembled WGS sequence"/>
</dbReference>
<dbReference type="AlphaFoldDB" id="A0A919F4K1"/>
<gene>
    <name evidence="2" type="ORF">GCM10009090_02650</name>
</gene>
<feature type="domain" description="Polysaccharide pyruvyl transferase" evidence="1">
    <location>
        <begin position="13"/>
        <end position="287"/>
    </location>
</feature>
<dbReference type="Pfam" id="PF04230">
    <property type="entry name" value="PS_pyruv_trans"/>
    <property type="match status" value="1"/>
</dbReference>
<organism evidence="2 3">
    <name type="scientific">Xanthomonas boreopolis</name>
    <dbReference type="NCBI Taxonomy" id="86183"/>
    <lineage>
        <taxon>Bacteria</taxon>
        <taxon>Pseudomonadati</taxon>
        <taxon>Pseudomonadota</taxon>
        <taxon>Gammaproteobacteria</taxon>
        <taxon>Lysobacterales</taxon>
        <taxon>Lysobacteraceae</taxon>
        <taxon>Xanthomonas</taxon>
    </lineage>
</organism>
<evidence type="ECO:0000313" key="3">
    <source>
        <dbReference type="Proteomes" id="UP000623958"/>
    </source>
</evidence>
<reference evidence="2" key="2">
    <citation type="submission" date="2020-09" db="EMBL/GenBank/DDBJ databases">
        <authorList>
            <person name="Sun Q."/>
            <person name="Ohkuma M."/>
        </authorList>
    </citation>
    <scope>NUCLEOTIDE SEQUENCE</scope>
    <source>
        <strain evidence="2">JCM 13306</strain>
    </source>
</reference>
<comment type="caution">
    <text evidence="2">The sequence shown here is derived from an EMBL/GenBank/DDBJ whole genome shotgun (WGS) entry which is preliminary data.</text>
</comment>
<evidence type="ECO:0000313" key="2">
    <source>
        <dbReference type="EMBL" id="GHH46889.1"/>
    </source>
</evidence>
<sequence length="357" mass="40080">MKIGVLTFHRCINYGSYWQAKCLADGLRSLGHRAVILDHASRKVDIAEWRCALRPTLPQPTLREDHGRYRRKIRRFFEAFEELPLLPRFPLDEPGRMPACDTVVVGSDEVWNLSHPWYGAFPAFYGEGLRARHLVSYAASFGHYDARLGLDQERTQSLRRFRHIAVRDAASRDLVENATGHRPELVLDPCLAFPPAPSVPVPLDEPYVAVYGHNFSPRFADAVARWARRRGLRTVSIGYRNAWADRQWIEAGPREFAALVAGARSVATNFFHGCVFALRYGRPFVCEGSSYRSTKLRSLMADAGTGAHFAGPSTPDSTFERLLEEPLPDAVQDRIGALRARSHRYLLAALLPATAAA</sequence>
<keyword evidence="3" id="KW-1185">Reference proteome</keyword>
<dbReference type="InterPro" id="IPR007345">
    <property type="entry name" value="Polysacch_pyruvyl_Trfase"/>
</dbReference>